<dbReference type="Gene3D" id="3.20.20.450">
    <property type="entry name" value="EAL domain"/>
    <property type="match status" value="1"/>
</dbReference>
<dbReference type="Pfam" id="PF00563">
    <property type="entry name" value="EAL"/>
    <property type="match status" value="1"/>
</dbReference>
<protein>
    <recommendedName>
        <fullName evidence="6">EAL domain-containing protein</fullName>
    </recommendedName>
</protein>
<keyword evidence="5" id="KW-1185">Reference proteome</keyword>
<organism evidence="4 5">
    <name type="scientific">Capillimicrobium parvum</name>
    <dbReference type="NCBI Taxonomy" id="2884022"/>
    <lineage>
        <taxon>Bacteria</taxon>
        <taxon>Bacillati</taxon>
        <taxon>Actinomycetota</taxon>
        <taxon>Thermoleophilia</taxon>
        <taxon>Solirubrobacterales</taxon>
        <taxon>Capillimicrobiaceae</taxon>
        <taxon>Capillimicrobium</taxon>
    </lineage>
</organism>
<dbReference type="InterPro" id="IPR043128">
    <property type="entry name" value="Rev_trsase/Diguanyl_cyclase"/>
</dbReference>
<dbReference type="InterPro" id="IPR052155">
    <property type="entry name" value="Biofilm_reg_signaling"/>
</dbReference>
<dbReference type="InterPro" id="IPR035965">
    <property type="entry name" value="PAS-like_dom_sf"/>
</dbReference>
<reference evidence="4" key="1">
    <citation type="journal article" date="2022" name="Int. J. Syst. Evol. Microbiol.">
        <title>Pseudomonas aegrilactucae sp. nov. and Pseudomonas morbosilactucae sp. nov., pathogens causing bacterial rot of lettuce in Japan.</title>
        <authorList>
            <person name="Sawada H."/>
            <person name="Fujikawa T."/>
            <person name="Satou M."/>
        </authorList>
    </citation>
    <scope>NUCLEOTIDE SEQUENCE</scope>
    <source>
        <strain evidence="4">0166_1</strain>
    </source>
</reference>
<evidence type="ECO:0000259" key="3">
    <source>
        <dbReference type="PROSITE" id="PS50887"/>
    </source>
</evidence>
<dbReference type="SUPFAM" id="SSF55073">
    <property type="entry name" value="Nucleotide cyclase"/>
    <property type="match status" value="1"/>
</dbReference>
<sequence length="565" mass="59909">MARPEQETTEAHLQAVFGVLSDGVISVAPDGQVLAANPSALEILGVEREALDDAGWWDLLRPAGPSDAPPRLPEALYETQRDVEVRIRRPSDATRRQLRVSTQPLESGAVVLTFRDCTDELRTREQLETLAHQDRVTGLPNRAAVLERIEALHAGGGPFALLLVNVDGFGTVNSGFGHAAGDAVLREIAGRLRGALPRSARPARFGGDEFLIVAGSSDEAAASALAERVKDAFAAPFQTIDGAQLTASIGIALSRSARDPAGLISAAEAARARAQARGRALVAVFDDKLRASLEDRLSLVADLRRAIERDEIAVVYQPIVTLERDGGIICAVEALARWTHPQRGPVSPATFVALAEDAGLVRGLGRRVLARACMEMATMRAELPQAAGDLELSVNVSARQVASGLLGHDVRAALTASGLAPTALALELTETALMDDAGPPVQALDALRELGVRLVIDDFGTGYSSLGRLRRLPLDGLKIDGSFVAGLESGSVDTAIVEAVLTMARALDLPAVAERVETHEQAARLMELGCPRAQGYLLGRPMQLPALRDLLSSGRGILRRADPSR</sequence>
<dbReference type="Pfam" id="PF00990">
    <property type="entry name" value="GGDEF"/>
    <property type="match status" value="1"/>
</dbReference>
<dbReference type="Gene3D" id="3.30.450.20">
    <property type="entry name" value="PAS domain"/>
    <property type="match status" value="1"/>
</dbReference>
<feature type="domain" description="PAS" evidence="1">
    <location>
        <begin position="9"/>
        <end position="51"/>
    </location>
</feature>
<dbReference type="SMART" id="SM00267">
    <property type="entry name" value="GGDEF"/>
    <property type="match status" value="1"/>
</dbReference>
<dbReference type="InterPro" id="IPR029787">
    <property type="entry name" value="Nucleotide_cyclase"/>
</dbReference>
<feature type="domain" description="EAL" evidence="2">
    <location>
        <begin position="296"/>
        <end position="555"/>
    </location>
</feature>
<dbReference type="InterPro" id="IPR035919">
    <property type="entry name" value="EAL_sf"/>
</dbReference>
<evidence type="ECO:0000313" key="5">
    <source>
        <dbReference type="Proteomes" id="UP001162834"/>
    </source>
</evidence>
<proteinExistence type="predicted"/>
<dbReference type="SMART" id="SM00052">
    <property type="entry name" value="EAL"/>
    <property type="match status" value="1"/>
</dbReference>
<dbReference type="AlphaFoldDB" id="A0A9E6XX93"/>
<dbReference type="PANTHER" id="PTHR44757">
    <property type="entry name" value="DIGUANYLATE CYCLASE DGCP"/>
    <property type="match status" value="1"/>
</dbReference>
<evidence type="ECO:0000259" key="2">
    <source>
        <dbReference type="PROSITE" id="PS50883"/>
    </source>
</evidence>
<accession>A0A9E6XX93</accession>
<dbReference type="InterPro" id="IPR013656">
    <property type="entry name" value="PAS_4"/>
</dbReference>
<dbReference type="PROSITE" id="PS50112">
    <property type="entry name" value="PAS"/>
    <property type="match status" value="1"/>
</dbReference>
<evidence type="ECO:0008006" key="6">
    <source>
        <dbReference type="Google" id="ProtNLM"/>
    </source>
</evidence>
<dbReference type="Pfam" id="PF08448">
    <property type="entry name" value="PAS_4"/>
    <property type="match status" value="1"/>
</dbReference>
<feature type="domain" description="GGDEF" evidence="3">
    <location>
        <begin position="157"/>
        <end position="287"/>
    </location>
</feature>
<dbReference type="CDD" id="cd00130">
    <property type="entry name" value="PAS"/>
    <property type="match status" value="1"/>
</dbReference>
<dbReference type="NCBIfam" id="TIGR00254">
    <property type="entry name" value="GGDEF"/>
    <property type="match status" value="1"/>
</dbReference>
<evidence type="ECO:0000313" key="4">
    <source>
        <dbReference type="EMBL" id="UGS35481.1"/>
    </source>
</evidence>
<evidence type="ECO:0000259" key="1">
    <source>
        <dbReference type="PROSITE" id="PS50112"/>
    </source>
</evidence>
<dbReference type="PROSITE" id="PS50883">
    <property type="entry name" value="EAL"/>
    <property type="match status" value="1"/>
</dbReference>
<dbReference type="InterPro" id="IPR000160">
    <property type="entry name" value="GGDEF_dom"/>
</dbReference>
<dbReference type="CDD" id="cd01949">
    <property type="entry name" value="GGDEF"/>
    <property type="match status" value="1"/>
</dbReference>
<dbReference type="EMBL" id="CP087164">
    <property type="protein sequence ID" value="UGS35481.1"/>
    <property type="molecule type" value="Genomic_DNA"/>
</dbReference>
<dbReference type="PROSITE" id="PS50887">
    <property type="entry name" value="GGDEF"/>
    <property type="match status" value="1"/>
</dbReference>
<dbReference type="SMART" id="SM00091">
    <property type="entry name" value="PAS"/>
    <property type="match status" value="1"/>
</dbReference>
<dbReference type="SUPFAM" id="SSF141868">
    <property type="entry name" value="EAL domain-like"/>
    <property type="match status" value="1"/>
</dbReference>
<dbReference type="RefSeq" id="WP_259315167.1">
    <property type="nucleotide sequence ID" value="NZ_CP087164.1"/>
</dbReference>
<dbReference type="InterPro" id="IPR000014">
    <property type="entry name" value="PAS"/>
</dbReference>
<dbReference type="NCBIfam" id="TIGR00229">
    <property type="entry name" value="sensory_box"/>
    <property type="match status" value="1"/>
</dbReference>
<gene>
    <name evidence="4" type="ORF">DSM104329_01869</name>
</gene>
<dbReference type="InterPro" id="IPR001633">
    <property type="entry name" value="EAL_dom"/>
</dbReference>
<dbReference type="KEGG" id="sbae:DSM104329_01869"/>
<dbReference type="PANTHER" id="PTHR44757:SF2">
    <property type="entry name" value="BIOFILM ARCHITECTURE MAINTENANCE PROTEIN MBAA"/>
    <property type="match status" value="1"/>
</dbReference>
<dbReference type="Proteomes" id="UP001162834">
    <property type="component" value="Chromosome"/>
</dbReference>
<dbReference type="CDD" id="cd01948">
    <property type="entry name" value="EAL"/>
    <property type="match status" value="1"/>
</dbReference>
<dbReference type="SUPFAM" id="SSF55785">
    <property type="entry name" value="PYP-like sensor domain (PAS domain)"/>
    <property type="match status" value="1"/>
</dbReference>
<dbReference type="Gene3D" id="3.30.70.270">
    <property type="match status" value="1"/>
</dbReference>
<name>A0A9E6XX93_9ACTN</name>